<evidence type="ECO:0000313" key="2">
    <source>
        <dbReference type="Proteomes" id="UP000462212"/>
    </source>
</evidence>
<protein>
    <recommendedName>
        <fullName evidence="3">BZIP domain-containing protein</fullName>
    </recommendedName>
</protein>
<organism evidence="1 2">
    <name type="scientific">Lachnellula subtilissima</name>
    <dbReference type="NCBI Taxonomy" id="602034"/>
    <lineage>
        <taxon>Eukaryota</taxon>
        <taxon>Fungi</taxon>
        <taxon>Dikarya</taxon>
        <taxon>Ascomycota</taxon>
        <taxon>Pezizomycotina</taxon>
        <taxon>Leotiomycetes</taxon>
        <taxon>Helotiales</taxon>
        <taxon>Lachnaceae</taxon>
        <taxon>Lachnellula</taxon>
    </lineage>
</organism>
<name>A0A8H8UBJ9_9HELO</name>
<dbReference type="Proteomes" id="UP000462212">
    <property type="component" value="Unassembled WGS sequence"/>
</dbReference>
<dbReference type="PANTHER" id="PTHR38116">
    <property type="entry name" value="CHROMOSOME 7, WHOLE GENOME SHOTGUN SEQUENCE"/>
    <property type="match status" value="1"/>
</dbReference>
<dbReference type="CDD" id="cd14688">
    <property type="entry name" value="bZIP_YAP"/>
    <property type="match status" value="1"/>
</dbReference>
<comment type="caution">
    <text evidence="1">The sequence shown here is derived from an EMBL/GenBank/DDBJ whole genome shotgun (WGS) entry which is preliminary data.</text>
</comment>
<reference evidence="1 2" key="1">
    <citation type="submission" date="2018-05" db="EMBL/GenBank/DDBJ databases">
        <title>Genome sequencing and assembly of the regulated plant pathogen Lachnellula willkommii and related sister species for the development of diagnostic species identification markers.</title>
        <authorList>
            <person name="Giroux E."/>
            <person name="Bilodeau G."/>
        </authorList>
    </citation>
    <scope>NUCLEOTIDE SEQUENCE [LARGE SCALE GENOMIC DNA]</scope>
    <source>
        <strain evidence="1 2">CBS 197.66</strain>
    </source>
</reference>
<gene>
    <name evidence="1" type="ORF">LSUB1_G004596</name>
</gene>
<dbReference type="AlphaFoldDB" id="A0A8H8UBJ9"/>
<keyword evidence="2" id="KW-1185">Reference proteome</keyword>
<dbReference type="EMBL" id="QGMJ01000333">
    <property type="protein sequence ID" value="TVY37687.1"/>
    <property type="molecule type" value="Genomic_DNA"/>
</dbReference>
<evidence type="ECO:0000313" key="1">
    <source>
        <dbReference type="EMBL" id="TVY37687.1"/>
    </source>
</evidence>
<evidence type="ECO:0008006" key="3">
    <source>
        <dbReference type="Google" id="ProtNLM"/>
    </source>
</evidence>
<proteinExistence type="predicted"/>
<dbReference type="OrthoDB" id="2245989at2759"/>
<dbReference type="InterPro" id="IPR021833">
    <property type="entry name" value="DUF3425"/>
</dbReference>
<sequence>MESSTEPTKLGGNIFQEPIYLGLMPQQPGMIGLAEDWTGLTNPAERRKLQNRRNQRAYRKRKAIETKARRGATKAVHQETQDFIVDDIVDSTEFEVYAKPDSRSQLWRAFHAAASPSKLDCMRPGYVAKVCRLTNIQTQQLVAEFKEWTQRSLTMGSPMNHHLQLEAFVKLNVFRALVSNSRDLGFTPEETMDDDSLSPFIDPSNSLCRSRPLPSALRPTKLQREIPHHPWIDLFPIPGMRDNLLRAEDNYDDMELCGDLIGFFSGSKDRTAMVVWGDPWDPHSWEVTESFLSHWAWTIKGCLQLLESTNYWRKQRGEKPLNFERTMFEDAIE</sequence>
<dbReference type="Pfam" id="PF11905">
    <property type="entry name" value="DUF3425"/>
    <property type="match status" value="1"/>
</dbReference>
<dbReference type="PANTHER" id="PTHR38116:SF1">
    <property type="entry name" value="BZIP DOMAIN-CONTAINING PROTEIN"/>
    <property type="match status" value="1"/>
</dbReference>
<accession>A0A8H8UBJ9</accession>